<protein>
    <submittedName>
        <fullName evidence="1">Uncharacterized protein</fullName>
    </submittedName>
</protein>
<sequence>MVSAVVSVCERPHQSFFSRLLLLLTLPKGEFSRQDVESVLHPWQMSVDEDEHLTGYTIFIEDFAILLFEGATSSLFEAIERLALLRGSDLQKQARPRIRILYFTELHGYRLLPYLITAQIPGIPAAKADTDSENETEITEELILEHVFKIYQGLTLVSHRLATDNFRMPEGADAYLQSDENRQLLPSIDSLYLLDTSSVAEGLTWTESEFQNFFRGKFDIRLHSEPLV</sequence>
<gene>
    <name evidence="1" type="ORF">TGP89_251857</name>
</gene>
<dbReference type="Proteomes" id="UP000028828">
    <property type="component" value="Unassembled WGS sequence"/>
</dbReference>
<evidence type="ECO:0000313" key="2">
    <source>
        <dbReference type="Proteomes" id="UP000028828"/>
    </source>
</evidence>
<name>A0A086JA97_TOXGO</name>
<evidence type="ECO:0000313" key="1">
    <source>
        <dbReference type="EMBL" id="KFG29065.1"/>
    </source>
</evidence>
<organism evidence="1 2">
    <name type="scientific">Toxoplasma gondii p89</name>
    <dbReference type="NCBI Taxonomy" id="943119"/>
    <lineage>
        <taxon>Eukaryota</taxon>
        <taxon>Sar</taxon>
        <taxon>Alveolata</taxon>
        <taxon>Apicomplexa</taxon>
        <taxon>Conoidasida</taxon>
        <taxon>Coccidia</taxon>
        <taxon>Eucoccidiorida</taxon>
        <taxon>Eimeriorina</taxon>
        <taxon>Sarcocystidae</taxon>
        <taxon>Toxoplasma</taxon>
    </lineage>
</organism>
<reference evidence="1 2" key="1">
    <citation type="submission" date="2014-03" db="EMBL/GenBank/DDBJ databases">
        <authorList>
            <person name="Sibley D."/>
            <person name="Venepally P."/>
            <person name="Karamycheva S."/>
            <person name="Hadjithomas M."/>
            <person name="Khan A."/>
            <person name="Brunk B."/>
            <person name="Roos D."/>
            <person name="Caler E."/>
            <person name="Lorenzi H."/>
        </authorList>
    </citation>
    <scope>NUCLEOTIDE SEQUENCE [LARGE SCALE GENOMIC DNA]</scope>
    <source>
        <strain evidence="2">p89</strain>
    </source>
</reference>
<dbReference type="AlphaFoldDB" id="A0A086JA97"/>
<proteinExistence type="predicted"/>
<dbReference type="EMBL" id="AEYI02002235">
    <property type="protein sequence ID" value="KFG29065.1"/>
    <property type="molecule type" value="Genomic_DNA"/>
</dbReference>
<dbReference type="OrthoDB" id="10417457at2759"/>
<dbReference type="VEuPathDB" id="ToxoDB:TGP89_251857"/>
<accession>A0A086JA97</accession>
<comment type="caution">
    <text evidence="1">The sequence shown here is derived from an EMBL/GenBank/DDBJ whole genome shotgun (WGS) entry which is preliminary data.</text>
</comment>